<proteinExistence type="predicted"/>
<accession>A0A183APX2</accession>
<feature type="compositionally biased region" description="Polar residues" evidence="1">
    <location>
        <begin position="98"/>
        <end position="116"/>
    </location>
</feature>
<feature type="compositionally biased region" description="Low complexity" evidence="1">
    <location>
        <begin position="170"/>
        <end position="179"/>
    </location>
</feature>
<keyword evidence="3" id="KW-1185">Reference proteome</keyword>
<feature type="compositionally biased region" description="Polar residues" evidence="1">
    <location>
        <begin position="183"/>
        <end position="193"/>
    </location>
</feature>
<evidence type="ECO:0000256" key="1">
    <source>
        <dbReference type="SAM" id="MobiDB-lite"/>
    </source>
</evidence>
<feature type="compositionally biased region" description="Basic and acidic residues" evidence="1">
    <location>
        <begin position="298"/>
        <end position="307"/>
    </location>
</feature>
<evidence type="ECO:0000313" key="2">
    <source>
        <dbReference type="EMBL" id="VDP84577.1"/>
    </source>
</evidence>
<feature type="region of interest" description="Disordered" evidence="1">
    <location>
        <begin position="98"/>
        <end position="122"/>
    </location>
</feature>
<name>A0A183APX2_9TREM</name>
<reference evidence="2 3" key="2">
    <citation type="submission" date="2018-11" db="EMBL/GenBank/DDBJ databases">
        <authorList>
            <consortium name="Pathogen Informatics"/>
        </authorList>
    </citation>
    <scope>NUCLEOTIDE SEQUENCE [LARGE SCALE GENOMIC DNA]</scope>
    <source>
        <strain evidence="2 3">Egypt</strain>
    </source>
</reference>
<organism evidence="4">
    <name type="scientific">Echinostoma caproni</name>
    <dbReference type="NCBI Taxonomy" id="27848"/>
    <lineage>
        <taxon>Eukaryota</taxon>
        <taxon>Metazoa</taxon>
        <taxon>Spiralia</taxon>
        <taxon>Lophotrochozoa</taxon>
        <taxon>Platyhelminthes</taxon>
        <taxon>Trematoda</taxon>
        <taxon>Digenea</taxon>
        <taxon>Plagiorchiida</taxon>
        <taxon>Echinostomata</taxon>
        <taxon>Echinostomatoidea</taxon>
        <taxon>Echinostomatidae</taxon>
        <taxon>Echinostoma</taxon>
    </lineage>
</organism>
<dbReference type="Proteomes" id="UP000272942">
    <property type="component" value="Unassembled WGS sequence"/>
</dbReference>
<dbReference type="WBParaSite" id="ECPE_0000903501-mRNA-1">
    <property type="protein sequence ID" value="ECPE_0000903501-mRNA-1"/>
    <property type="gene ID" value="ECPE_0000903501"/>
</dbReference>
<protein>
    <submittedName>
        <fullName evidence="4">DUF4767 domain-containing protein</fullName>
    </submittedName>
</protein>
<gene>
    <name evidence="2" type="ORF">ECPE_LOCUS9007</name>
</gene>
<dbReference type="AlphaFoldDB" id="A0A183APX2"/>
<dbReference type="EMBL" id="UZAN01046785">
    <property type="protein sequence ID" value="VDP84577.1"/>
    <property type="molecule type" value="Genomic_DNA"/>
</dbReference>
<evidence type="ECO:0000313" key="3">
    <source>
        <dbReference type="Proteomes" id="UP000272942"/>
    </source>
</evidence>
<feature type="compositionally biased region" description="Basic and acidic residues" evidence="1">
    <location>
        <begin position="246"/>
        <end position="274"/>
    </location>
</feature>
<feature type="compositionally biased region" description="Polar residues" evidence="1">
    <location>
        <begin position="286"/>
        <end position="297"/>
    </location>
</feature>
<sequence>MSSESYVVLPARKIFRDYLIKNEKQINSHHSCEAIAFDISSTPGYTPYVSAIPVNEFNAVQNNLVEQNVPQTPNVMEDKENAKLPEKNDTDLKIQADNTQKSNLTQDAVANQSSPDNIRHEGNLLNNLSQKDVLADKPVQQNPGNSQQAQEKVFPSLSVPNMNDTDETSNKNSANSSAKPDPNQRNDTNNQMPDRNLAKPEESQKPVIESPVNPNIQPDPNQRNDTNNQVAAPKPVEAQKQTIESPVKEHPDDDKKLPADADSKEPDPRNQSEREESEEESKSVSNDTNLDSKGVSQNEKENAKVRDNLVANKEENEEESDSFIPNSNNDKKQVSVYEPKDIQSYWNSVKDRFHKSPTGKQTLKFHSHEVNKCPKVTLKVAWLSCTPTDYNPGDYQE</sequence>
<feature type="region of interest" description="Disordered" evidence="1">
    <location>
        <begin position="157"/>
        <end position="336"/>
    </location>
</feature>
<feature type="compositionally biased region" description="Polar residues" evidence="1">
    <location>
        <begin position="212"/>
        <end position="230"/>
    </location>
</feature>
<evidence type="ECO:0000313" key="4">
    <source>
        <dbReference type="WBParaSite" id="ECPE_0000903501-mRNA-1"/>
    </source>
</evidence>
<reference evidence="4" key="1">
    <citation type="submission" date="2016-06" db="UniProtKB">
        <authorList>
            <consortium name="WormBaseParasite"/>
        </authorList>
    </citation>
    <scope>IDENTIFICATION</scope>
</reference>